<evidence type="ECO:0000259" key="1">
    <source>
        <dbReference type="Pfam" id="PF13843"/>
    </source>
</evidence>
<protein>
    <recommendedName>
        <fullName evidence="1">PiggyBac transposable element-derived protein domain-containing protein</fullName>
    </recommendedName>
</protein>
<dbReference type="Pfam" id="PF13843">
    <property type="entry name" value="DDE_Tnp_1_7"/>
    <property type="match status" value="1"/>
</dbReference>
<dbReference type="InterPro" id="IPR029526">
    <property type="entry name" value="PGBD"/>
</dbReference>
<evidence type="ECO:0000313" key="2">
    <source>
        <dbReference type="EMBL" id="GBM38917.1"/>
    </source>
</evidence>
<proteinExistence type="predicted"/>
<dbReference type="AlphaFoldDB" id="A0A4Y2FD68"/>
<dbReference type="OrthoDB" id="6430552at2759"/>
<organism evidence="2 3">
    <name type="scientific">Araneus ventricosus</name>
    <name type="common">Orbweaver spider</name>
    <name type="synonym">Epeira ventricosa</name>
    <dbReference type="NCBI Taxonomy" id="182803"/>
    <lineage>
        <taxon>Eukaryota</taxon>
        <taxon>Metazoa</taxon>
        <taxon>Ecdysozoa</taxon>
        <taxon>Arthropoda</taxon>
        <taxon>Chelicerata</taxon>
        <taxon>Arachnida</taxon>
        <taxon>Araneae</taxon>
        <taxon>Araneomorphae</taxon>
        <taxon>Entelegynae</taxon>
        <taxon>Araneoidea</taxon>
        <taxon>Araneidae</taxon>
        <taxon>Araneus</taxon>
    </lineage>
</organism>
<gene>
    <name evidence="2" type="ORF">AVEN_271035_1</name>
</gene>
<sequence length="166" mass="19124">MPRKYLTQMEVENVMKDLDAENYDDSDTDCEDELENSILEDNNEVDLDTSANFVENVESLLSWKDVEGSEAKNVLPVLGKVGLKVDNSNYKNEYDFFKLLFTNEILSVLVEETNSYASDILNIHEETSDKRKHAPAWKPTDNNEIQKFLVLILPRGHTEKDSLQDY</sequence>
<reference evidence="2 3" key="1">
    <citation type="journal article" date="2019" name="Sci. Rep.">
        <title>Orb-weaving spider Araneus ventricosus genome elucidates the spidroin gene catalogue.</title>
        <authorList>
            <person name="Kono N."/>
            <person name="Nakamura H."/>
            <person name="Ohtoshi R."/>
            <person name="Moran D.A.P."/>
            <person name="Shinohara A."/>
            <person name="Yoshida Y."/>
            <person name="Fujiwara M."/>
            <person name="Mori M."/>
            <person name="Tomita M."/>
            <person name="Arakawa K."/>
        </authorList>
    </citation>
    <scope>NUCLEOTIDE SEQUENCE [LARGE SCALE GENOMIC DNA]</scope>
</reference>
<evidence type="ECO:0000313" key="3">
    <source>
        <dbReference type="Proteomes" id="UP000499080"/>
    </source>
</evidence>
<accession>A0A4Y2FD68</accession>
<feature type="domain" description="PiggyBac transposable element-derived protein" evidence="1">
    <location>
        <begin position="93"/>
        <end position="166"/>
    </location>
</feature>
<keyword evidence="3" id="KW-1185">Reference proteome</keyword>
<dbReference type="Proteomes" id="UP000499080">
    <property type="component" value="Unassembled WGS sequence"/>
</dbReference>
<dbReference type="EMBL" id="BGPR01000881">
    <property type="protein sequence ID" value="GBM38917.1"/>
    <property type="molecule type" value="Genomic_DNA"/>
</dbReference>
<name>A0A4Y2FD68_ARAVE</name>
<comment type="caution">
    <text evidence="2">The sequence shown here is derived from an EMBL/GenBank/DDBJ whole genome shotgun (WGS) entry which is preliminary data.</text>
</comment>